<dbReference type="Proteomes" id="UP000823388">
    <property type="component" value="Chromosome 4N"/>
</dbReference>
<dbReference type="EMBL" id="CM029044">
    <property type="protein sequence ID" value="KAG2605980.1"/>
    <property type="molecule type" value="Genomic_DNA"/>
</dbReference>
<organism evidence="1 2">
    <name type="scientific">Panicum virgatum</name>
    <name type="common">Blackwell switchgrass</name>
    <dbReference type="NCBI Taxonomy" id="38727"/>
    <lineage>
        <taxon>Eukaryota</taxon>
        <taxon>Viridiplantae</taxon>
        <taxon>Streptophyta</taxon>
        <taxon>Embryophyta</taxon>
        <taxon>Tracheophyta</taxon>
        <taxon>Spermatophyta</taxon>
        <taxon>Magnoliopsida</taxon>
        <taxon>Liliopsida</taxon>
        <taxon>Poales</taxon>
        <taxon>Poaceae</taxon>
        <taxon>PACMAD clade</taxon>
        <taxon>Panicoideae</taxon>
        <taxon>Panicodae</taxon>
        <taxon>Paniceae</taxon>
        <taxon>Panicinae</taxon>
        <taxon>Panicum</taxon>
        <taxon>Panicum sect. Hiantes</taxon>
    </lineage>
</organism>
<evidence type="ECO:0000313" key="2">
    <source>
        <dbReference type="Proteomes" id="UP000823388"/>
    </source>
</evidence>
<sequence length="54" mass="6067">MHCPKRIHRRNLEFEKEHANGGTMANIHIKGTFPAIVDISLLKQLSVLQTVVCA</sequence>
<reference evidence="1" key="1">
    <citation type="submission" date="2020-05" db="EMBL/GenBank/DDBJ databases">
        <title>WGS assembly of Panicum virgatum.</title>
        <authorList>
            <person name="Lovell J.T."/>
            <person name="Jenkins J."/>
            <person name="Shu S."/>
            <person name="Juenger T.E."/>
            <person name="Schmutz J."/>
        </authorList>
    </citation>
    <scope>NUCLEOTIDE SEQUENCE</scope>
    <source>
        <strain evidence="1">AP13</strain>
    </source>
</reference>
<name>A0A8T0T4K7_PANVG</name>
<proteinExistence type="predicted"/>
<comment type="caution">
    <text evidence="1">The sequence shown here is derived from an EMBL/GenBank/DDBJ whole genome shotgun (WGS) entry which is preliminary data.</text>
</comment>
<protein>
    <submittedName>
        <fullName evidence="1">Uncharacterized protein</fullName>
    </submittedName>
</protein>
<gene>
    <name evidence="1" type="ORF">PVAP13_4NG236184</name>
</gene>
<evidence type="ECO:0000313" key="1">
    <source>
        <dbReference type="EMBL" id="KAG2605980.1"/>
    </source>
</evidence>
<accession>A0A8T0T4K7</accession>
<dbReference type="AlphaFoldDB" id="A0A8T0T4K7"/>
<keyword evidence="2" id="KW-1185">Reference proteome</keyword>